<dbReference type="Proteomes" id="UP001225906">
    <property type="component" value="Unassembled WGS sequence"/>
</dbReference>
<keyword evidence="3" id="KW-1185">Reference proteome</keyword>
<dbReference type="PANTHER" id="PTHR28008:SF1">
    <property type="entry name" value="DOMAIN PROTEIN, PUTATIVE (AFU_ORTHOLOGUE AFUA_3G10980)-RELATED"/>
    <property type="match status" value="1"/>
</dbReference>
<feature type="transmembrane region" description="Helical" evidence="1">
    <location>
        <begin position="40"/>
        <end position="58"/>
    </location>
</feature>
<accession>A0ABT9JQQ1</accession>
<keyword evidence="1" id="KW-0812">Transmembrane</keyword>
<evidence type="ECO:0000313" key="3">
    <source>
        <dbReference type="Proteomes" id="UP001225906"/>
    </source>
</evidence>
<evidence type="ECO:0000256" key="1">
    <source>
        <dbReference type="SAM" id="Phobius"/>
    </source>
</evidence>
<feature type="transmembrane region" description="Helical" evidence="1">
    <location>
        <begin position="90"/>
        <end position="110"/>
    </location>
</feature>
<reference evidence="3" key="1">
    <citation type="journal article" date="2019" name="Int. J. Syst. Evol. Microbiol.">
        <title>The Global Catalogue of Microorganisms (GCM) 10K type strain sequencing project: providing services to taxonomists for standard genome sequencing and annotation.</title>
        <authorList>
            <consortium name="The Broad Institute Genomics Platform"/>
            <consortium name="The Broad Institute Genome Sequencing Center for Infectious Disease"/>
            <person name="Wu L."/>
            <person name="Ma J."/>
        </authorList>
    </citation>
    <scope>NUCLEOTIDE SEQUENCE [LARGE SCALE GENOMIC DNA]</scope>
    <source>
        <strain evidence="3">VKM B-3159</strain>
    </source>
</reference>
<dbReference type="EMBL" id="JAVCAP010000004">
    <property type="protein sequence ID" value="MDP8566881.1"/>
    <property type="molecule type" value="Genomic_DNA"/>
</dbReference>
<evidence type="ECO:0000313" key="2">
    <source>
        <dbReference type="EMBL" id="MDP8566881.1"/>
    </source>
</evidence>
<feature type="transmembrane region" description="Helical" evidence="1">
    <location>
        <begin position="7"/>
        <end position="28"/>
    </location>
</feature>
<keyword evidence="1" id="KW-0472">Membrane</keyword>
<dbReference type="RefSeq" id="WP_306388581.1">
    <property type="nucleotide sequence ID" value="NZ_JAVCAP010000004.1"/>
</dbReference>
<dbReference type="PANTHER" id="PTHR28008">
    <property type="entry name" value="DOMAIN PROTEIN, PUTATIVE (AFU_ORTHOLOGUE AFUA_3G10980)-RELATED"/>
    <property type="match status" value="1"/>
</dbReference>
<protein>
    <submittedName>
        <fullName evidence="2">VanZ family protein</fullName>
    </submittedName>
</protein>
<feature type="transmembrane region" description="Helical" evidence="1">
    <location>
        <begin position="65"/>
        <end position="84"/>
    </location>
</feature>
<dbReference type="NCBIfam" id="NF037970">
    <property type="entry name" value="vanZ_1"/>
    <property type="match status" value="1"/>
</dbReference>
<gene>
    <name evidence="2" type="ORF">Q9291_03355</name>
</gene>
<name>A0ABT9JQQ1_9PROT</name>
<sequence>MTAYNTLFKCIFLACFVLLTYLLLIEMAPAPHASLYKDKLQHIVAFGGVAFWGVWAFANYQRWVLVGLILFGGLMEVLQGLLTVTRQPSVFDWLADIVGILLAWWLAAILKRWWKTRSGRI</sequence>
<organism evidence="2 3">
    <name type="scientific">Methylophilus aquaticus</name>
    <dbReference type="NCBI Taxonomy" id="1971610"/>
    <lineage>
        <taxon>Bacteria</taxon>
        <taxon>Pseudomonadati</taxon>
        <taxon>Pseudomonadota</taxon>
        <taxon>Betaproteobacteria</taxon>
        <taxon>Nitrosomonadales</taxon>
        <taxon>Methylophilaceae</taxon>
        <taxon>Methylophilus</taxon>
    </lineage>
</organism>
<proteinExistence type="predicted"/>
<keyword evidence="1" id="KW-1133">Transmembrane helix</keyword>
<comment type="caution">
    <text evidence="2">The sequence shown here is derived from an EMBL/GenBank/DDBJ whole genome shotgun (WGS) entry which is preliminary data.</text>
</comment>